<keyword evidence="2" id="KW-0812">Transmembrane</keyword>
<proteinExistence type="predicted"/>
<gene>
    <name evidence="3" type="ORF">SCP_0210150</name>
</gene>
<dbReference type="GeneID" id="38776731"/>
<evidence type="ECO:0000256" key="2">
    <source>
        <dbReference type="SAM" id="Phobius"/>
    </source>
</evidence>
<dbReference type="Proteomes" id="UP000287166">
    <property type="component" value="Unassembled WGS sequence"/>
</dbReference>
<dbReference type="OrthoDB" id="2793297at2759"/>
<keyword evidence="4" id="KW-1185">Reference proteome</keyword>
<name>A0A401GCB8_9APHY</name>
<keyword evidence="2" id="KW-0472">Membrane</keyword>
<feature type="compositionally biased region" description="Low complexity" evidence="1">
    <location>
        <begin position="1"/>
        <end position="17"/>
    </location>
</feature>
<evidence type="ECO:0000256" key="1">
    <source>
        <dbReference type="SAM" id="MobiDB-lite"/>
    </source>
</evidence>
<dbReference type="EMBL" id="BFAD01000002">
    <property type="protein sequence ID" value="GBE79814.1"/>
    <property type="molecule type" value="Genomic_DNA"/>
</dbReference>
<feature type="region of interest" description="Disordered" evidence="1">
    <location>
        <begin position="1"/>
        <end position="64"/>
    </location>
</feature>
<dbReference type="AlphaFoldDB" id="A0A401GCB8"/>
<protein>
    <submittedName>
        <fullName evidence="3">Uncharacterized protein</fullName>
    </submittedName>
</protein>
<keyword evidence="2" id="KW-1133">Transmembrane helix</keyword>
<feature type="compositionally biased region" description="Basic residues" evidence="1">
    <location>
        <begin position="28"/>
        <end position="46"/>
    </location>
</feature>
<feature type="transmembrane region" description="Helical" evidence="2">
    <location>
        <begin position="254"/>
        <end position="276"/>
    </location>
</feature>
<reference evidence="3 4" key="1">
    <citation type="journal article" date="2018" name="Sci. Rep.">
        <title>Genome sequence of the cauliflower mushroom Sparassis crispa (Hanabiratake) and its association with beneficial usage.</title>
        <authorList>
            <person name="Kiyama R."/>
            <person name="Furutani Y."/>
            <person name="Kawaguchi K."/>
            <person name="Nakanishi T."/>
        </authorList>
    </citation>
    <scope>NUCLEOTIDE SEQUENCE [LARGE SCALE GENOMIC DNA]</scope>
</reference>
<sequence length="277" mass="29404">MPVATTPTKQKTPSKQPVRQAEGTAKKGSPRKSPRCVHCGRPRQGHQRSGCPNVNPPIPTSEPKGIEAELVDNLGLLHISPTIANANDKEKRRRRSSANHNPQLNISVASLSPTSSEVVRQLGKPGAMAALSASEEERHTASAAIITRKNSDEHRSTPLVRTATEIGREECLRNLEVKSKAKPANVFPLAVNEITDMQKYAEGSGFRTRVIMPGKGAVGTHIAFLVVGRDGQAVDELFDMVRVETKKKSSAGSLLTVGGAGALAGAIATFAGLAYAP</sequence>
<evidence type="ECO:0000313" key="3">
    <source>
        <dbReference type="EMBL" id="GBE79814.1"/>
    </source>
</evidence>
<evidence type="ECO:0000313" key="4">
    <source>
        <dbReference type="Proteomes" id="UP000287166"/>
    </source>
</evidence>
<feature type="region of interest" description="Disordered" evidence="1">
    <location>
        <begin position="82"/>
        <end position="105"/>
    </location>
</feature>
<dbReference type="STRING" id="139825.A0A401GCB8"/>
<comment type="caution">
    <text evidence="3">The sequence shown here is derived from an EMBL/GenBank/DDBJ whole genome shotgun (WGS) entry which is preliminary data.</text>
</comment>
<dbReference type="RefSeq" id="XP_027610727.1">
    <property type="nucleotide sequence ID" value="XM_027754926.1"/>
</dbReference>
<dbReference type="InParanoid" id="A0A401GCB8"/>
<organism evidence="3 4">
    <name type="scientific">Sparassis crispa</name>
    <dbReference type="NCBI Taxonomy" id="139825"/>
    <lineage>
        <taxon>Eukaryota</taxon>
        <taxon>Fungi</taxon>
        <taxon>Dikarya</taxon>
        <taxon>Basidiomycota</taxon>
        <taxon>Agaricomycotina</taxon>
        <taxon>Agaricomycetes</taxon>
        <taxon>Polyporales</taxon>
        <taxon>Sparassidaceae</taxon>
        <taxon>Sparassis</taxon>
    </lineage>
</organism>
<accession>A0A401GCB8</accession>